<organism evidence="1 2">
    <name type="scientific">Staphylococcus gallinarum</name>
    <dbReference type="NCBI Taxonomy" id="1293"/>
    <lineage>
        <taxon>Bacteria</taxon>
        <taxon>Bacillati</taxon>
        <taxon>Bacillota</taxon>
        <taxon>Bacilli</taxon>
        <taxon>Bacillales</taxon>
        <taxon>Staphylococcaceae</taxon>
        <taxon>Staphylococcus</taxon>
    </lineage>
</organism>
<dbReference type="AlphaFoldDB" id="A0A380FK93"/>
<accession>A0A380FK93</accession>
<evidence type="ECO:0000313" key="1">
    <source>
        <dbReference type="EMBL" id="SUM34395.1"/>
    </source>
</evidence>
<name>A0A380FK93_STAGA</name>
<dbReference type="EMBL" id="UHDK01000001">
    <property type="protein sequence ID" value="SUM34395.1"/>
    <property type="molecule type" value="Genomic_DNA"/>
</dbReference>
<dbReference type="Gene3D" id="3.90.180.10">
    <property type="entry name" value="Medium-chain alcohol dehydrogenases, catalytic domain"/>
    <property type="match status" value="1"/>
</dbReference>
<sequence length="122" mass="14183">MRKMIELVKPRGKIATIVAFKDKQDLIYLKIKVSHLHMNICTHDHYMRTEDMQRHHELLSDITDKIESGKYKPTVNKVLQGLTVDNLYEAHKQLESHSMVGKLVIQVAGIRPNRINVKLPFI</sequence>
<protein>
    <submittedName>
        <fullName evidence="1">Zinc-binding dehydrogenase</fullName>
    </submittedName>
</protein>
<gene>
    <name evidence="1" type="ORF">NCTC12195_03920</name>
</gene>
<dbReference type="Proteomes" id="UP000255277">
    <property type="component" value="Unassembled WGS sequence"/>
</dbReference>
<evidence type="ECO:0000313" key="2">
    <source>
        <dbReference type="Proteomes" id="UP000255277"/>
    </source>
</evidence>
<proteinExistence type="predicted"/>
<dbReference type="Pfam" id="PF13602">
    <property type="entry name" value="ADH_zinc_N_2"/>
    <property type="match status" value="1"/>
</dbReference>
<reference evidence="1 2" key="1">
    <citation type="submission" date="2018-06" db="EMBL/GenBank/DDBJ databases">
        <authorList>
            <consortium name="Pathogen Informatics"/>
            <person name="Doyle S."/>
        </authorList>
    </citation>
    <scope>NUCLEOTIDE SEQUENCE [LARGE SCALE GENOMIC DNA]</scope>
    <source>
        <strain evidence="1 2">NCTC12195</strain>
    </source>
</reference>
<dbReference type="Gene3D" id="3.40.50.720">
    <property type="entry name" value="NAD(P)-binding Rossmann-like Domain"/>
    <property type="match status" value="1"/>
</dbReference>